<comment type="caution">
    <text evidence="1">The sequence shown here is derived from an EMBL/GenBank/DDBJ whole genome shotgun (WGS) entry which is preliminary data.</text>
</comment>
<organism evidence="1 2">
    <name type="scientific">Youngiibacter fragilis 232.1</name>
    <dbReference type="NCBI Taxonomy" id="994573"/>
    <lineage>
        <taxon>Bacteria</taxon>
        <taxon>Bacillati</taxon>
        <taxon>Bacillota</taxon>
        <taxon>Clostridia</taxon>
        <taxon>Eubacteriales</taxon>
        <taxon>Clostridiaceae</taxon>
        <taxon>Youngiibacter</taxon>
    </lineage>
</organism>
<sequence>MNFRIEYGVAVHDIARILSRNVAVDKEARL</sequence>
<evidence type="ECO:0000313" key="2">
    <source>
        <dbReference type="Proteomes" id="UP000017747"/>
    </source>
</evidence>
<name>V7I368_9CLOT</name>
<dbReference type="AlphaFoldDB" id="V7I368"/>
<gene>
    <name evidence="1" type="ORF">T472_0215775</name>
</gene>
<proteinExistence type="predicted"/>
<dbReference type="EMBL" id="AXUN02000203">
    <property type="protein sequence ID" value="ETA79614.1"/>
    <property type="molecule type" value="Genomic_DNA"/>
</dbReference>
<reference evidence="1 2" key="1">
    <citation type="journal article" date="2014" name="Genome Announc.">
        <title>Genome Sequence of Youngiibacter fragilis, the Type Strain of the Genus Youngiibacter.</title>
        <authorList>
            <person name="Wawrik C.B."/>
            <person name="Callaghan A.V."/>
            <person name="Stamps B.W."/>
            <person name="Wawrik B."/>
        </authorList>
    </citation>
    <scope>NUCLEOTIDE SEQUENCE [LARGE SCALE GENOMIC DNA]</scope>
    <source>
        <strain evidence="1 2">232.1</strain>
    </source>
</reference>
<evidence type="ECO:0000313" key="1">
    <source>
        <dbReference type="EMBL" id="ETA79614.1"/>
    </source>
</evidence>
<protein>
    <submittedName>
        <fullName evidence="1">Uncharacterized protein</fullName>
    </submittedName>
</protein>
<keyword evidence="2" id="KW-1185">Reference proteome</keyword>
<dbReference type="Proteomes" id="UP000017747">
    <property type="component" value="Unassembled WGS sequence"/>
</dbReference>
<accession>V7I368</accession>
<dbReference type="STRING" id="994573.T472_0215775"/>